<dbReference type="PATRIC" id="fig|69.6.peg.2348"/>
<feature type="region of interest" description="Disordered" evidence="1">
    <location>
        <begin position="24"/>
        <end position="63"/>
    </location>
</feature>
<dbReference type="EMBL" id="CP013140">
    <property type="protein sequence ID" value="ALN57735.1"/>
    <property type="molecule type" value="Genomic_DNA"/>
</dbReference>
<name>A0A0S2DGI0_LYSEN</name>
<organism evidence="2 3">
    <name type="scientific">Lysobacter enzymogenes</name>
    <dbReference type="NCBI Taxonomy" id="69"/>
    <lineage>
        <taxon>Bacteria</taxon>
        <taxon>Pseudomonadati</taxon>
        <taxon>Pseudomonadota</taxon>
        <taxon>Gammaproteobacteria</taxon>
        <taxon>Lysobacterales</taxon>
        <taxon>Lysobacteraceae</taxon>
        <taxon>Lysobacter</taxon>
    </lineage>
</organism>
<sequence>MSAARVRPLRASIAAVRSLQAGSAVPARTVRDRSAARRSSCGRGFSPDAFRSGRRARIQKRRG</sequence>
<accession>A0A0S2DGI0</accession>
<dbReference type="KEGG" id="lez:GLE_2386"/>
<evidence type="ECO:0000313" key="3">
    <source>
        <dbReference type="Proteomes" id="UP000061569"/>
    </source>
</evidence>
<proteinExistence type="predicted"/>
<protein>
    <submittedName>
        <fullName evidence="2">Uncharacterized protein</fullName>
    </submittedName>
</protein>
<dbReference type="Proteomes" id="UP000061569">
    <property type="component" value="Chromosome"/>
</dbReference>
<evidence type="ECO:0000256" key="1">
    <source>
        <dbReference type="SAM" id="MobiDB-lite"/>
    </source>
</evidence>
<dbReference type="AlphaFoldDB" id="A0A0S2DGI0"/>
<evidence type="ECO:0000313" key="2">
    <source>
        <dbReference type="EMBL" id="ALN57735.1"/>
    </source>
</evidence>
<gene>
    <name evidence="2" type="ORF">GLE_2386</name>
</gene>
<feature type="compositionally biased region" description="Basic residues" evidence="1">
    <location>
        <begin position="52"/>
        <end position="63"/>
    </location>
</feature>
<reference evidence="2 3" key="1">
    <citation type="submission" date="2015-11" db="EMBL/GenBank/DDBJ databases">
        <title>Genome sequences of Lysobacter enzymogenes strain C3 and Lysobacter antibioticus ATCC 29479.</title>
        <authorList>
            <person name="Kobayashi D.Y."/>
        </authorList>
    </citation>
    <scope>NUCLEOTIDE SEQUENCE [LARGE SCALE GENOMIC DNA]</scope>
    <source>
        <strain evidence="2 3">C3</strain>
    </source>
</reference>